<accession>A0ACC8ELB3</accession>
<sequence length="66" mass="7283">MLSLRIEKSIKDHSCSTCTITGKPCQHTTPLCINCKGNHFANSKDCEILKAAKLVRSTSLDDSMEE</sequence>
<gene>
    <name evidence="1" type="ORF">K441DRAFT_711903</name>
</gene>
<reference evidence="1 2" key="1">
    <citation type="journal article" date="2016" name="Nat. Commun.">
        <title>Ectomycorrhizal ecology is imprinted in the genome of the dominant symbiotic fungus Cenococcum geophilum.</title>
        <authorList>
            <consortium name="DOE Joint Genome Institute"/>
            <person name="Peter M."/>
            <person name="Kohler A."/>
            <person name="Ohm R.A."/>
            <person name="Kuo A."/>
            <person name="Krutzmann J."/>
            <person name="Morin E."/>
            <person name="Arend M."/>
            <person name="Barry K.W."/>
            <person name="Binder M."/>
            <person name="Choi C."/>
            <person name="Clum A."/>
            <person name="Copeland A."/>
            <person name="Grisel N."/>
            <person name="Haridas S."/>
            <person name="Kipfer T."/>
            <person name="LaButti K."/>
            <person name="Lindquist E."/>
            <person name="Lipzen A."/>
            <person name="Maire R."/>
            <person name="Meier B."/>
            <person name="Mihaltcheva S."/>
            <person name="Molinier V."/>
            <person name="Murat C."/>
            <person name="Poggeler S."/>
            <person name="Quandt C.A."/>
            <person name="Sperisen C."/>
            <person name="Tritt A."/>
            <person name="Tisserant E."/>
            <person name="Crous P.W."/>
            <person name="Henrissat B."/>
            <person name="Nehls U."/>
            <person name="Egli S."/>
            <person name="Spatafora J.W."/>
            <person name="Grigoriev I.V."/>
            <person name="Martin F.M."/>
        </authorList>
    </citation>
    <scope>NUCLEOTIDE SEQUENCE [LARGE SCALE GENOMIC DNA]</scope>
    <source>
        <strain evidence="1 2">1.58</strain>
    </source>
</reference>
<evidence type="ECO:0000313" key="1">
    <source>
        <dbReference type="EMBL" id="OCK86933.1"/>
    </source>
</evidence>
<protein>
    <submittedName>
        <fullName evidence="1">Uncharacterized protein</fullName>
    </submittedName>
</protein>
<proteinExistence type="predicted"/>
<organism evidence="1 2">
    <name type="scientific">Cenococcum geophilum 1.58</name>
    <dbReference type="NCBI Taxonomy" id="794803"/>
    <lineage>
        <taxon>Eukaryota</taxon>
        <taxon>Fungi</taxon>
        <taxon>Dikarya</taxon>
        <taxon>Ascomycota</taxon>
        <taxon>Pezizomycotina</taxon>
        <taxon>Dothideomycetes</taxon>
        <taxon>Pleosporomycetidae</taxon>
        <taxon>Gloniales</taxon>
        <taxon>Gloniaceae</taxon>
        <taxon>Cenococcum</taxon>
    </lineage>
</organism>
<keyword evidence="2" id="KW-1185">Reference proteome</keyword>
<name>A0ACC8ELB3_9PEZI</name>
<dbReference type="EMBL" id="KV748279">
    <property type="protein sequence ID" value="OCK86933.1"/>
    <property type="molecule type" value="Genomic_DNA"/>
</dbReference>
<dbReference type="Proteomes" id="UP000250078">
    <property type="component" value="Unassembled WGS sequence"/>
</dbReference>
<evidence type="ECO:0000313" key="2">
    <source>
        <dbReference type="Proteomes" id="UP000250078"/>
    </source>
</evidence>